<evidence type="ECO:0000256" key="5">
    <source>
        <dbReference type="RuleBase" id="RU367124"/>
    </source>
</evidence>
<evidence type="ECO:0000256" key="1">
    <source>
        <dbReference type="ARBA" id="ARBA00004613"/>
    </source>
</evidence>
<comment type="domain">
    <text evidence="5">The RxLR-dEER motif acts to carry the protein into the host cell cytoplasm through binding to cell surface phosphatidylinositol-3-phosphate.</text>
</comment>
<keyword evidence="6" id="KW-0812">Transmembrane</keyword>
<proteinExistence type="inferred from homology"/>
<comment type="similarity">
    <text evidence="2 5">Belongs to the RxLR effector family.</text>
</comment>
<gene>
    <name evidence="7" type="ORF">F444_21263</name>
</gene>
<comment type="caution">
    <text evidence="7">The sequence shown here is derived from an EMBL/GenBank/DDBJ whole genome shotgun (WGS) entry which is preliminary data.</text>
</comment>
<feature type="signal peptide" evidence="5">
    <location>
        <begin position="1"/>
        <end position="24"/>
    </location>
</feature>
<keyword evidence="4 5" id="KW-0732">Signal</keyword>
<accession>A0A080Z1P8</accession>
<keyword evidence="6" id="KW-1133">Transmembrane helix</keyword>
<evidence type="ECO:0000256" key="2">
    <source>
        <dbReference type="ARBA" id="ARBA00010400"/>
    </source>
</evidence>
<sequence length="135" mass="14468">MRLRCLLLVVIFTLVAFCCSIVDADGVIIVKASAADPTGAFTVNSVNVKHYLKGNKKASTTLADEERGITQKIPFVNKLKAMVKANPAVTKAKVMMDKDIRLKGAYLIVKGQMKPLAIIAAVALAGGFIMYLVKG</sequence>
<dbReference type="Proteomes" id="UP000028582">
    <property type="component" value="Unassembled WGS sequence"/>
</dbReference>
<dbReference type="InterPro" id="IPR031825">
    <property type="entry name" value="RXLR"/>
</dbReference>
<dbReference type="EMBL" id="ANJA01003918">
    <property type="protein sequence ID" value="ETO60559.1"/>
    <property type="molecule type" value="Genomic_DNA"/>
</dbReference>
<dbReference type="Pfam" id="PF16810">
    <property type="entry name" value="RXLR"/>
    <property type="match status" value="1"/>
</dbReference>
<evidence type="ECO:0000313" key="8">
    <source>
        <dbReference type="Proteomes" id="UP000028582"/>
    </source>
</evidence>
<keyword evidence="3 5" id="KW-0964">Secreted</keyword>
<evidence type="ECO:0000313" key="7">
    <source>
        <dbReference type="EMBL" id="ETO60559.1"/>
    </source>
</evidence>
<evidence type="ECO:0000256" key="3">
    <source>
        <dbReference type="ARBA" id="ARBA00022525"/>
    </source>
</evidence>
<organism evidence="7 8">
    <name type="scientific">Phytophthora nicotianae P1976</name>
    <dbReference type="NCBI Taxonomy" id="1317066"/>
    <lineage>
        <taxon>Eukaryota</taxon>
        <taxon>Sar</taxon>
        <taxon>Stramenopiles</taxon>
        <taxon>Oomycota</taxon>
        <taxon>Peronosporomycetes</taxon>
        <taxon>Peronosporales</taxon>
        <taxon>Peronosporaceae</taxon>
        <taxon>Phytophthora</taxon>
    </lineage>
</organism>
<dbReference type="OrthoDB" id="110883at2759"/>
<evidence type="ECO:0000256" key="6">
    <source>
        <dbReference type="SAM" id="Phobius"/>
    </source>
</evidence>
<feature type="transmembrane region" description="Helical" evidence="6">
    <location>
        <begin position="116"/>
        <end position="133"/>
    </location>
</feature>
<comment type="subcellular location">
    <subcellularLocation>
        <location evidence="1 5">Secreted</location>
    </subcellularLocation>
</comment>
<keyword evidence="6" id="KW-0472">Membrane</keyword>
<reference evidence="7 8" key="1">
    <citation type="submission" date="2013-11" db="EMBL/GenBank/DDBJ databases">
        <title>The Genome Sequence of Phytophthora parasitica P1976.</title>
        <authorList>
            <consortium name="The Broad Institute Genomics Platform"/>
            <person name="Russ C."/>
            <person name="Tyler B."/>
            <person name="Panabieres F."/>
            <person name="Shan W."/>
            <person name="Tripathy S."/>
            <person name="Grunwald N."/>
            <person name="Machado M."/>
            <person name="Johnson C.S."/>
            <person name="Walker B."/>
            <person name="Young S."/>
            <person name="Zeng Q."/>
            <person name="Gargeya S."/>
            <person name="Fitzgerald M."/>
            <person name="Haas B."/>
            <person name="Abouelleil A."/>
            <person name="Allen A.W."/>
            <person name="Alvarado L."/>
            <person name="Arachchi H.M."/>
            <person name="Berlin A.M."/>
            <person name="Chapman S.B."/>
            <person name="Gainer-Dewar J."/>
            <person name="Goldberg J."/>
            <person name="Griggs A."/>
            <person name="Gujja S."/>
            <person name="Hansen M."/>
            <person name="Howarth C."/>
            <person name="Imamovic A."/>
            <person name="Ireland A."/>
            <person name="Larimer J."/>
            <person name="McCowan C."/>
            <person name="Murphy C."/>
            <person name="Pearson M."/>
            <person name="Poon T.W."/>
            <person name="Priest M."/>
            <person name="Roberts A."/>
            <person name="Saif S."/>
            <person name="Shea T."/>
            <person name="Sisk P."/>
            <person name="Sykes S."/>
            <person name="Wortman J."/>
            <person name="Nusbaum C."/>
            <person name="Birren B."/>
        </authorList>
    </citation>
    <scope>NUCLEOTIDE SEQUENCE [LARGE SCALE GENOMIC DNA]</scope>
    <source>
        <strain evidence="7 8">P1976</strain>
    </source>
</reference>
<protein>
    <recommendedName>
        <fullName evidence="5">RxLR effector protein</fullName>
    </recommendedName>
</protein>
<feature type="chain" id="PRO_5001752573" description="RxLR effector protein" evidence="5">
    <location>
        <begin position="25"/>
        <end position="135"/>
    </location>
</feature>
<name>A0A080Z1P8_PHYNI</name>
<dbReference type="AlphaFoldDB" id="A0A080Z1P8"/>
<comment type="function">
    <text evidence="5">Effector that suppresses plant defense responses during pathogen infection.</text>
</comment>
<evidence type="ECO:0000256" key="4">
    <source>
        <dbReference type="ARBA" id="ARBA00022729"/>
    </source>
</evidence>